<dbReference type="GO" id="GO:0005886">
    <property type="term" value="C:plasma membrane"/>
    <property type="evidence" value="ECO:0007669"/>
    <property type="project" value="TreeGrafter"/>
</dbReference>
<evidence type="ECO:0000259" key="2">
    <source>
        <dbReference type="PROSITE" id="PS50887"/>
    </source>
</evidence>
<keyword evidence="1" id="KW-1133">Transmembrane helix</keyword>
<dbReference type="CDD" id="cd01949">
    <property type="entry name" value="GGDEF"/>
    <property type="match status" value="1"/>
</dbReference>
<dbReference type="RefSeq" id="WP_091746832.1">
    <property type="nucleotide sequence ID" value="NZ_FODY01000011.1"/>
</dbReference>
<protein>
    <submittedName>
        <fullName evidence="3">Diguanylate cyclase (GGDEF) domain-containing protein</fullName>
    </submittedName>
</protein>
<dbReference type="PANTHER" id="PTHR45138:SF9">
    <property type="entry name" value="DIGUANYLATE CYCLASE DGCM-RELATED"/>
    <property type="match status" value="1"/>
</dbReference>
<dbReference type="STRING" id="112903.SAMN04490178_11160"/>
<dbReference type="GO" id="GO:1902201">
    <property type="term" value="P:negative regulation of bacterial-type flagellum-dependent cell motility"/>
    <property type="evidence" value="ECO:0007669"/>
    <property type="project" value="TreeGrafter"/>
</dbReference>
<evidence type="ECO:0000256" key="1">
    <source>
        <dbReference type="SAM" id="Phobius"/>
    </source>
</evidence>
<dbReference type="SUPFAM" id="SSF55073">
    <property type="entry name" value="Nucleotide cyclase"/>
    <property type="match status" value="1"/>
</dbReference>
<evidence type="ECO:0000313" key="3">
    <source>
        <dbReference type="EMBL" id="SEP14077.1"/>
    </source>
</evidence>
<dbReference type="Gene3D" id="3.40.50.2300">
    <property type="match status" value="4"/>
</dbReference>
<dbReference type="SMART" id="SM00267">
    <property type="entry name" value="GGDEF"/>
    <property type="match status" value="1"/>
</dbReference>
<dbReference type="InterPro" id="IPR050469">
    <property type="entry name" value="Diguanylate_Cyclase"/>
</dbReference>
<dbReference type="InterPro" id="IPR029787">
    <property type="entry name" value="Nucleotide_cyclase"/>
</dbReference>
<dbReference type="AlphaFoldDB" id="A0A1H8VFU0"/>
<feature type="transmembrane region" description="Helical" evidence="1">
    <location>
        <begin position="661"/>
        <end position="681"/>
    </location>
</feature>
<dbReference type="PANTHER" id="PTHR45138">
    <property type="entry name" value="REGULATORY COMPONENTS OF SENSORY TRANSDUCTION SYSTEM"/>
    <property type="match status" value="1"/>
</dbReference>
<reference evidence="3 4" key="1">
    <citation type="submission" date="2016-10" db="EMBL/GenBank/DDBJ databases">
        <authorList>
            <person name="de Groot N.N."/>
        </authorList>
    </citation>
    <scope>NUCLEOTIDE SEQUENCE [LARGE SCALE GENOMIC DNA]</scope>
    <source>
        <strain evidence="3 4">DSM 13305</strain>
    </source>
</reference>
<feature type="domain" description="GGDEF" evidence="2">
    <location>
        <begin position="727"/>
        <end position="855"/>
    </location>
</feature>
<dbReference type="GO" id="GO:0043709">
    <property type="term" value="P:cell adhesion involved in single-species biofilm formation"/>
    <property type="evidence" value="ECO:0007669"/>
    <property type="project" value="TreeGrafter"/>
</dbReference>
<dbReference type="PROSITE" id="PS50887">
    <property type="entry name" value="GGDEF"/>
    <property type="match status" value="1"/>
</dbReference>
<name>A0A1H8VFU0_9FIRM</name>
<dbReference type="InterPro" id="IPR000160">
    <property type="entry name" value="GGDEF_dom"/>
</dbReference>
<organism evidence="3 4">
    <name type="scientific">Propionispora vibrioides</name>
    <dbReference type="NCBI Taxonomy" id="112903"/>
    <lineage>
        <taxon>Bacteria</taxon>
        <taxon>Bacillati</taxon>
        <taxon>Bacillota</taxon>
        <taxon>Negativicutes</taxon>
        <taxon>Selenomonadales</taxon>
        <taxon>Sporomusaceae</taxon>
        <taxon>Propionispora</taxon>
    </lineage>
</organism>
<keyword evidence="1" id="KW-0812">Transmembrane</keyword>
<accession>A0A1H8VFU0</accession>
<dbReference type="Gene3D" id="3.30.70.270">
    <property type="match status" value="1"/>
</dbReference>
<dbReference type="Proteomes" id="UP000198847">
    <property type="component" value="Unassembled WGS sequence"/>
</dbReference>
<dbReference type="GO" id="GO:0052621">
    <property type="term" value="F:diguanylate cyclase activity"/>
    <property type="evidence" value="ECO:0007669"/>
    <property type="project" value="TreeGrafter"/>
</dbReference>
<gene>
    <name evidence="3" type="ORF">SAMN04490178_11160</name>
</gene>
<evidence type="ECO:0000313" key="4">
    <source>
        <dbReference type="Proteomes" id="UP000198847"/>
    </source>
</evidence>
<dbReference type="NCBIfam" id="TIGR00254">
    <property type="entry name" value="GGDEF"/>
    <property type="match status" value="1"/>
</dbReference>
<proteinExistence type="predicted"/>
<dbReference type="InterPro" id="IPR043128">
    <property type="entry name" value="Rev_trsase/Diguanyl_cyclase"/>
</dbReference>
<dbReference type="Pfam" id="PF00990">
    <property type="entry name" value="GGDEF"/>
    <property type="match status" value="1"/>
</dbReference>
<dbReference type="EMBL" id="FODY01000011">
    <property type="protein sequence ID" value="SEP14077.1"/>
    <property type="molecule type" value="Genomic_DNA"/>
</dbReference>
<dbReference type="OrthoDB" id="9805474at2"/>
<dbReference type="Pfam" id="PF04392">
    <property type="entry name" value="ABC_sub_bind"/>
    <property type="match status" value="1"/>
</dbReference>
<sequence length="855" mass="96886">MKSAKARKSIACLIIFIIGSMLFAGSLSWAKGRQETRNILVLNSYHKGYRWTDDIIEGISSVLGPEGQQLHLTVEDMDTKRVAADQEYFNKLYEVYRYKFKDRNFDLVICSDDAAFRFLEQFHQQLFPDTPVVFCGVNYFEDGMLKDQPLFTGVVEMYDIRGTIQAALRLHPATKNIYVINDKTITGQGVRRTLLEVTKEFPDVNFISLEDLPMAEIQDKVRQLPSDSLVLFLVFFQDTAGDHFNYDESISLIAAGSRVPIYGVWDFYLGHGIVGGVLTSGYSQGAMAAQLALRVLAGEQPSHIPPVKDNVNRAMFDERQMKRYGIDRAQLPEGSTIINESYTAKKQVLVLQSYHSDMPWVHSVDTGVRAVLGAEPDVECYFDYMDTKRNPNPEYLQQLYDLYKYKYGNKKFDAIITVDDNAYNFVLTHHQEIFPGTPMAFCGVNDFNEQVFNANHNWVSGVVENVNIPGTLDVALRLHPRVRNIVVINDHSGVGQTNLRMLQDSMPPYQERGIHFDLLDDMTMAEVRDYVARLGDDSLILLLTFNQDKANHVFSYEESMDLIAEKAKVPIYGLWDFYLGHGLVGGFLTDGYSQGELAATLALRMLRGEAPGQIPVVRQSPNNYMFDYRQLVRFGVDPQKLPPGSMILNQPASFYGQYRTLVWGVGLFIFLLVIAICFLYVNIIGRKKVEQELKVHATTDTMTGVINRRTGLLFLEEQLVRADEAGKPCTICFIDINDLKRVNDQWGHHQGDRLIETVCQLIKEALRPADILARLGGDEFLIIFPSCTIPLAALIWESIATQTVEYNKTESYFQVSLSHGFAQYNPGSAVSSNELIKEADFCMYQDKMKQKGIIK</sequence>
<dbReference type="InterPro" id="IPR007487">
    <property type="entry name" value="ABC_transpt-TYRBP-like"/>
</dbReference>
<keyword evidence="4" id="KW-1185">Reference proteome</keyword>
<keyword evidence="1" id="KW-0472">Membrane</keyword>